<feature type="site" description="Important for activity" evidence="8">
    <location>
        <position position="99"/>
    </location>
</feature>
<feature type="compositionally biased region" description="Basic and acidic residues" evidence="10">
    <location>
        <begin position="493"/>
        <end position="502"/>
    </location>
</feature>
<feature type="domain" description="Tetrapyrrole biosynthesis glutamyl-tRNA reductase dimerisation" evidence="11">
    <location>
        <begin position="375"/>
        <end position="474"/>
    </location>
</feature>
<comment type="subunit">
    <text evidence="8">Homodimer.</text>
</comment>
<evidence type="ECO:0000313" key="14">
    <source>
        <dbReference type="EMBL" id="MCQ8194905.1"/>
    </source>
</evidence>
<proteinExistence type="inferred from homology"/>
<dbReference type="InterPro" id="IPR006151">
    <property type="entry name" value="Shikm_DH/Glu-tRNA_Rdtase"/>
</dbReference>
<protein>
    <recommendedName>
        <fullName evidence="3 8">Glutamyl-tRNA reductase</fullName>
        <shortName evidence="8">GluTR</shortName>
        <ecNumber evidence="3 8">1.2.1.70</ecNumber>
    </recommendedName>
</protein>
<evidence type="ECO:0000256" key="5">
    <source>
        <dbReference type="ARBA" id="ARBA00023002"/>
    </source>
</evidence>
<dbReference type="InterPro" id="IPR000343">
    <property type="entry name" value="4pyrrol_synth_GluRdtase"/>
</dbReference>
<keyword evidence="5 8" id="KW-0560">Oxidoreductase</keyword>
<feature type="binding site" evidence="8">
    <location>
        <position position="120"/>
    </location>
    <ligand>
        <name>substrate</name>
    </ligand>
</feature>
<evidence type="ECO:0000259" key="12">
    <source>
        <dbReference type="Pfam" id="PF01488"/>
    </source>
</evidence>
<dbReference type="InterPro" id="IPR036453">
    <property type="entry name" value="GluRdtase_dimer_dom_sf"/>
</dbReference>
<evidence type="ECO:0000256" key="4">
    <source>
        <dbReference type="ARBA" id="ARBA00022857"/>
    </source>
</evidence>
<dbReference type="InterPro" id="IPR015896">
    <property type="entry name" value="4pyrrol_synth_GluRdtase_dimer"/>
</dbReference>
<dbReference type="NCBIfam" id="TIGR01035">
    <property type="entry name" value="hemA"/>
    <property type="match status" value="1"/>
</dbReference>
<name>A0ABT1VBZ6_9ACTN</name>
<dbReference type="InterPro" id="IPR036291">
    <property type="entry name" value="NAD(P)-bd_dom_sf"/>
</dbReference>
<evidence type="ECO:0000256" key="3">
    <source>
        <dbReference type="ARBA" id="ARBA00012970"/>
    </source>
</evidence>
<dbReference type="RefSeq" id="WP_256655659.1">
    <property type="nucleotide sequence ID" value="NZ_JANIAA010000056.1"/>
</dbReference>
<keyword evidence="6 8" id="KW-0627">Porphyrin biosynthesis</keyword>
<dbReference type="PANTHER" id="PTHR43013">
    <property type="entry name" value="GLUTAMYL-TRNA REDUCTASE"/>
    <property type="match status" value="1"/>
</dbReference>
<comment type="pathway">
    <text evidence="1 8 9">Porphyrin-containing compound metabolism; protoporphyrin-IX biosynthesis; 5-aminolevulinate from L-glutamyl-tRNA(Glu): step 1/2.</text>
</comment>
<dbReference type="Pfam" id="PF01488">
    <property type="entry name" value="Shikimate_DH"/>
    <property type="match status" value="2"/>
</dbReference>
<accession>A0ABT1VBZ6</accession>
<dbReference type="PANTHER" id="PTHR43013:SF1">
    <property type="entry name" value="GLUTAMYL-TRNA REDUCTASE"/>
    <property type="match status" value="1"/>
</dbReference>
<reference evidence="14 15" key="1">
    <citation type="submission" date="2022-07" db="EMBL/GenBank/DDBJ databases">
        <authorList>
            <person name="Phongsopitanun W."/>
            <person name="Tanasupawat S."/>
        </authorList>
    </citation>
    <scope>NUCLEOTIDE SEQUENCE [LARGE SCALE GENOMIC DNA]</scope>
    <source>
        <strain evidence="14 15">RCU-064</strain>
    </source>
</reference>
<dbReference type="SUPFAM" id="SSF51735">
    <property type="entry name" value="NAD(P)-binding Rossmann-fold domains"/>
    <property type="match status" value="1"/>
</dbReference>
<comment type="similarity">
    <text evidence="2 8 9">Belongs to the glutamyl-tRNA reductase family.</text>
</comment>
<keyword evidence="4 8" id="KW-0521">NADP</keyword>
<dbReference type="PROSITE" id="PS00747">
    <property type="entry name" value="GLUTR"/>
    <property type="match status" value="1"/>
</dbReference>
<dbReference type="InterPro" id="IPR015895">
    <property type="entry name" value="4pyrrol_synth_GluRdtase_N"/>
</dbReference>
<evidence type="ECO:0000256" key="7">
    <source>
        <dbReference type="ARBA" id="ARBA00047464"/>
    </source>
</evidence>
<feature type="binding site" evidence="8">
    <location>
        <begin position="114"/>
        <end position="116"/>
    </location>
    <ligand>
        <name>substrate</name>
    </ligand>
</feature>
<dbReference type="EMBL" id="JANIAA010000056">
    <property type="protein sequence ID" value="MCQ8194905.1"/>
    <property type="molecule type" value="Genomic_DNA"/>
</dbReference>
<evidence type="ECO:0000313" key="15">
    <source>
        <dbReference type="Proteomes" id="UP001204746"/>
    </source>
</evidence>
<dbReference type="Proteomes" id="UP001204746">
    <property type="component" value="Unassembled WGS sequence"/>
</dbReference>
<dbReference type="EC" id="1.2.1.70" evidence="3 8"/>
<feature type="binding site" evidence="8">
    <location>
        <position position="109"/>
    </location>
    <ligand>
        <name>substrate</name>
    </ligand>
</feature>
<feature type="binding site" evidence="8">
    <location>
        <begin position="49"/>
        <end position="52"/>
    </location>
    <ligand>
        <name>substrate</name>
    </ligand>
</feature>
<dbReference type="Gene3D" id="3.30.460.30">
    <property type="entry name" value="Glutamyl-tRNA reductase, N-terminal domain"/>
    <property type="match status" value="1"/>
</dbReference>
<comment type="function">
    <text evidence="8">Catalyzes the NADPH-dependent reduction of glutamyl-tRNA(Glu) to glutamate 1-semialdehyde (GSA).</text>
</comment>
<evidence type="ECO:0000256" key="6">
    <source>
        <dbReference type="ARBA" id="ARBA00023244"/>
    </source>
</evidence>
<dbReference type="Pfam" id="PF05201">
    <property type="entry name" value="GlutR_N"/>
    <property type="match status" value="1"/>
</dbReference>
<evidence type="ECO:0000256" key="9">
    <source>
        <dbReference type="RuleBase" id="RU000584"/>
    </source>
</evidence>
<evidence type="ECO:0000256" key="1">
    <source>
        <dbReference type="ARBA" id="ARBA00005059"/>
    </source>
</evidence>
<dbReference type="InterPro" id="IPR018214">
    <property type="entry name" value="GluRdtase_CS"/>
</dbReference>
<dbReference type="SUPFAM" id="SSF69075">
    <property type="entry name" value="Glutamyl tRNA-reductase dimerization domain"/>
    <property type="match status" value="1"/>
</dbReference>
<feature type="domain" description="Quinate/shikimate 5-dehydrogenase/glutamyl-tRNA reductase" evidence="12">
    <location>
        <begin position="259"/>
        <end position="353"/>
    </location>
</feature>
<comment type="catalytic activity">
    <reaction evidence="7 8 9">
        <text>(S)-4-amino-5-oxopentanoate + tRNA(Glu) + NADP(+) = L-glutamyl-tRNA(Glu) + NADPH + H(+)</text>
        <dbReference type="Rhea" id="RHEA:12344"/>
        <dbReference type="Rhea" id="RHEA-COMP:9663"/>
        <dbReference type="Rhea" id="RHEA-COMP:9680"/>
        <dbReference type="ChEBI" id="CHEBI:15378"/>
        <dbReference type="ChEBI" id="CHEBI:57501"/>
        <dbReference type="ChEBI" id="CHEBI:57783"/>
        <dbReference type="ChEBI" id="CHEBI:58349"/>
        <dbReference type="ChEBI" id="CHEBI:78442"/>
        <dbReference type="ChEBI" id="CHEBI:78520"/>
        <dbReference type="EC" id="1.2.1.70"/>
    </reaction>
</comment>
<feature type="binding site" evidence="8">
    <location>
        <begin position="192"/>
        <end position="197"/>
    </location>
    <ligand>
        <name>NADP(+)</name>
        <dbReference type="ChEBI" id="CHEBI:58349"/>
    </ligand>
</feature>
<comment type="domain">
    <text evidence="8">Possesses an unusual extended V-shaped dimeric structure with each monomer consisting of three distinct domains arranged along a curved 'spinal' alpha-helix. The N-terminal catalytic domain specifically recognizes the glutamate moiety of the substrate. The second domain is the NADPH-binding domain, and the third C-terminal domain is responsible for dimerization.</text>
</comment>
<dbReference type="Pfam" id="PF00745">
    <property type="entry name" value="GlutR_dimer"/>
    <property type="match status" value="1"/>
</dbReference>
<evidence type="ECO:0000259" key="11">
    <source>
        <dbReference type="Pfam" id="PF00745"/>
    </source>
</evidence>
<feature type="domain" description="Glutamyl-tRNA reductase N-terminal" evidence="13">
    <location>
        <begin position="6"/>
        <end position="156"/>
    </location>
</feature>
<dbReference type="GO" id="GO:0008883">
    <property type="term" value="F:glutamyl-tRNA reductase activity"/>
    <property type="evidence" value="ECO:0007669"/>
    <property type="project" value="UniProtKB-EC"/>
</dbReference>
<dbReference type="SUPFAM" id="SSF69742">
    <property type="entry name" value="Glutamyl tRNA-reductase catalytic, N-terminal domain"/>
    <property type="match status" value="1"/>
</dbReference>
<feature type="region of interest" description="Disordered" evidence="10">
    <location>
        <begin position="483"/>
        <end position="502"/>
    </location>
</feature>
<feature type="domain" description="Quinate/shikimate 5-dehydrogenase/glutamyl-tRNA reductase" evidence="12">
    <location>
        <begin position="184"/>
        <end position="232"/>
    </location>
</feature>
<gene>
    <name evidence="8" type="primary">hemA</name>
    <name evidence="14" type="ORF">NP777_43100</name>
</gene>
<dbReference type="HAMAP" id="MF_00087">
    <property type="entry name" value="Glu_tRNA_reductase"/>
    <property type="match status" value="1"/>
</dbReference>
<keyword evidence="15" id="KW-1185">Reference proteome</keyword>
<evidence type="ECO:0000259" key="13">
    <source>
        <dbReference type="Pfam" id="PF05201"/>
    </source>
</evidence>
<feature type="active site" description="Nucleophile" evidence="8">
    <location>
        <position position="50"/>
    </location>
</feature>
<comment type="caution">
    <text evidence="14">The sequence shown here is derived from an EMBL/GenBank/DDBJ whole genome shotgun (WGS) entry which is preliminary data.</text>
</comment>
<dbReference type="NCBIfam" id="NF000744">
    <property type="entry name" value="PRK00045.1-3"/>
    <property type="match status" value="1"/>
</dbReference>
<sequence length="502" mass="51916">MSLLVVGLSHRSAPVSVLERAALVGDEQAKLVQDTLAAEPATEAAVLATCNRIELYADVDKFHAGVAELSTLLAQHTGVGLDELTPYLYVHYEDRAVHHLFSVACGLDSMVVGEGQILGQIKDALALGQELHTAGRLLNDLFQQALRVGKRAHSETGIDRAGQSLVTFGLEQLAQGAPVAEWARGKRALVIGAGSMSSLAAATLARAGVSELVIANRTLERALRLAESLAQQHAATPVAIAPAEDSSPGADTGADTGAETLREALVARAVPRDRVSAELPHADIVVSCTGATGLVLTAAELRTALAQRAACPPGAHPAGADVSLLDLAMPRDIDAAAHRIEGLHLVDIESLAEAAAEPSGAPGSSAGAMAADVDKVRAIVSEEVAAFGAAQRAAHITPTVVALRTMAADVVASEIARLDGRLPDLDDKQRAEITQTVRRVVDKLLHAPTVRVKQLASTPGGAGYADALRELFDLDPQAVAAVSRADGSARSAEPNDPKGGRA</sequence>
<dbReference type="PIRSF" id="PIRSF000445">
    <property type="entry name" value="4pyrrol_synth_GluRdtase"/>
    <property type="match status" value="1"/>
</dbReference>
<evidence type="ECO:0000256" key="8">
    <source>
        <dbReference type="HAMAP-Rule" id="MF_00087"/>
    </source>
</evidence>
<comment type="miscellaneous">
    <text evidence="8">During catalysis, the active site Cys acts as a nucleophile attacking the alpha-carbonyl group of tRNA-bound glutamate with the formation of a thioester intermediate between enzyme and glutamate, and the concomitant release of tRNA(Glu). The thioester intermediate is finally reduced by direct hydride transfer from NADPH, to form the product GSA.</text>
</comment>
<organism evidence="14 15">
    <name type="scientific">Streptomyces rugosispiralis</name>
    <dbReference type="NCBI Taxonomy" id="2967341"/>
    <lineage>
        <taxon>Bacteria</taxon>
        <taxon>Bacillati</taxon>
        <taxon>Actinomycetota</taxon>
        <taxon>Actinomycetes</taxon>
        <taxon>Kitasatosporales</taxon>
        <taxon>Streptomycetaceae</taxon>
        <taxon>Streptomyces</taxon>
    </lineage>
</organism>
<evidence type="ECO:0000256" key="2">
    <source>
        <dbReference type="ARBA" id="ARBA00005916"/>
    </source>
</evidence>
<dbReference type="InterPro" id="IPR036343">
    <property type="entry name" value="GluRdtase_N_sf"/>
</dbReference>
<evidence type="ECO:0000256" key="10">
    <source>
        <dbReference type="SAM" id="MobiDB-lite"/>
    </source>
</evidence>
<dbReference type="Gene3D" id="3.40.50.720">
    <property type="entry name" value="NAD(P)-binding Rossmann-like Domain"/>
    <property type="match status" value="1"/>
</dbReference>
<dbReference type="CDD" id="cd05213">
    <property type="entry name" value="NAD_bind_Glutamyl_tRNA_reduct"/>
    <property type="match status" value="1"/>
</dbReference>